<comment type="similarity">
    <text evidence="5 18">Belongs to the CDS family.</text>
</comment>
<dbReference type="InterPro" id="IPR000374">
    <property type="entry name" value="PC_trans"/>
</dbReference>
<keyword evidence="15 20" id="KW-0472">Membrane</keyword>
<gene>
    <name evidence="21" type="ORF">EXU48_23695</name>
</gene>
<keyword evidence="11 18" id="KW-0812">Transmembrane</keyword>
<feature type="transmembrane region" description="Helical" evidence="20">
    <location>
        <begin position="184"/>
        <end position="203"/>
    </location>
</feature>
<evidence type="ECO:0000313" key="21">
    <source>
        <dbReference type="EMBL" id="TDE88291.1"/>
    </source>
</evidence>
<evidence type="ECO:0000313" key="22">
    <source>
        <dbReference type="Proteomes" id="UP000504882"/>
    </source>
</evidence>
<protein>
    <recommendedName>
        <fullName evidence="7 18">Phosphatidate cytidylyltransferase</fullName>
        <ecNumber evidence="6 18">2.7.7.41</ecNumber>
    </recommendedName>
</protein>
<feature type="transmembrane region" description="Helical" evidence="20">
    <location>
        <begin position="157"/>
        <end position="178"/>
    </location>
</feature>
<dbReference type="EC" id="2.7.7.41" evidence="6 18"/>
<evidence type="ECO:0000256" key="4">
    <source>
        <dbReference type="ARBA" id="ARBA00005189"/>
    </source>
</evidence>
<comment type="subcellular location">
    <subcellularLocation>
        <location evidence="2">Cell membrane</location>
        <topology evidence="2">Multi-pass membrane protein</topology>
    </subcellularLocation>
</comment>
<proteinExistence type="inferred from homology"/>
<feature type="transmembrane region" description="Helical" evidence="20">
    <location>
        <begin position="78"/>
        <end position="97"/>
    </location>
</feature>
<evidence type="ECO:0000256" key="11">
    <source>
        <dbReference type="ARBA" id="ARBA00022692"/>
    </source>
</evidence>
<evidence type="ECO:0000256" key="10">
    <source>
        <dbReference type="ARBA" id="ARBA00022679"/>
    </source>
</evidence>
<feature type="transmembrane region" description="Helical" evidence="20">
    <location>
        <begin position="248"/>
        <end position="267"/>
    </location>
</feature>
<evidence type="ECO:0000256" key="19">
    <source>
        <dbReference type="SAM" id="MobiDB-lite"/>
    </source>
</evidence>
<feature type="compositionally biased region" description="Low complexity" evidence="19">
    <location>
        <begin position="1"/>
        <end position="18"/>
    </location>
</feature>
<evidence type="ECO:0000256" key="15">
    <source>
        <dbReference type="ARBA" id="ARBA00023136"/>
    </source>
</evidence>
<evidence type="ECO:0000256" key="2">
    <source>
        <dbReference type="ARBA" id="ARBA00004651"/>
    </source>
</evidence>
<evidence type="ECO:0000256" key="6">
    <source>
        <dbReference type="ARBA" id="ARBA00012487"/>
    </source>
</evidence>
<evidence type="ECO:0000256" key="16">
    <source>
        <dbReference type="ARBA" id="ARBA00023209"/>
    </source>
</evidence>
<keyword evidence="10 18" id="KW-0808">Transferase</keyword>
<organism evidence="21 22">
    <name type="scientific">Occultella glacieicola</name>
    <dbReference type="NCBI Taxonomy" id="2518684"/>
    <lineage>
        <taxon>Bacteria</taxon>
        <taxon>Bacillati</taxon>
        <taxon>Actinomycetota</taxon>
        <taxon>Actinomycetes</taxon>
        <taxon>Micrococcales</taxon>
        <taxon>Ruaniaceae</taxon>
        <taxon>Occultella</taxon>
    </lineage>
</organism>
<sequence length="315" mass="32057">MTSPSAPAAGSATPSGGPQDRAIADTDAHATPDPGEPDGTDSPPPPSRAGRNLPAAIGVGLGLGAIVVASLFVRKEAFVVLAVIACAAGLWELERALRTRDIRLPYLPLVVGTVGMLVSAYQAGIEALLVAFLLTAGGVFIWRVLDGGGVDALRDATAGIFAAAYIPFLAGFLMIMLSADDGPWRVLMFIALVVANDTGGYIAGVLFGKHPMAPSVSPKKSWEGAAGSVVLAALVGVGFTVFALDAPWWAGLALGVVAVVGATMGDLSESMLKRDLGVKDMGNLLPGHGGILDRVDSILICSPVVFALLLVVAPA</sequence>
<dbReference type="PANTHER" id="PTHR46382:SF1">
    <property type="entry name" value="PHOSPHATIDATE CYTIDYLYLTRANSFERASE"/>
    <property type="match status" value="1"/>
</dbReference>
<keyword evidence="9" id="KW-0444">Lipid biosynthesis</keyword>
<feature type="region of interest" description="Disordered" evidence="19">
    <location>
        <begin position="1"/>
        <end position="51"/>
    </location>
</feature>
<comment type="catalytic activity">
    <reaction evidence="1 18">
        <text>a 1,2-diacyl-sn-glycero-3-phosphate + CTP + H(+) = a CDP-1,2-diacyl-sn-glycerol + diphosphate</text>
        <dbReference type="Rhea" id="RHEA:16229"/>
        <dbReference type="ChEBI" id="CHEBI:15378"/>
        <dbReference type="ChEBI" id="CHEBI:33019"/>
        <dbReference type="ChEBI" id="CHEBI:37563"/>
        <dbReference type="ChEBI" id="CHEBI:58332"/>
        <dbReference type="ChEBI" id="CHEBI:58608"/>
        <dbReference type="EC" id="2.7.7.41"/>
    </reaction>
</comment>
<evidence type="ECO:0000256" key="8">
    <source>
        <dbReference type="ARBA" id="ARBA00022475"/>
    </source>
</evidence>
<evidence type="ECO:0000256" key="3">
    <source>
        <dbReference type="ARBA" id="ARBA00005119"/>
    </source>
</evidence>
<evidence type="ECO:0000256" key="18">
    <source>
        <dbReference type="RuleBase" id="RU003938"/>
    </source>
</evidence>
<evidence type="ECO:0000256" key="13">
    <source>
        <dbReference type="ARBA" id="ARBA00022989"/>
    </source>
</evidence>
<dbReference type="Pfam" id="PF01148">
    <property type="entry name" value="CTP_transf_1"/>
    <property type="match status" value="1"/>
</dbReference>
<evidence type="ECO:0000256" key="7">
    <source>
        <dbReference type="ARBA" id="ARBA00019373"/>
    </source>
</evidence>
<comment type="caution">
    <text evidence="21">The sequence shown here is derived from an EMBL/GenBank/DDBJ whole genome shotgun (WGS) entry which is preliminary data.</text>
</comment>
<dbReference type="PANTHER" id="PTHR46382">
    <property type="entry name" value="PHOSPHATIDATE CYTIDYLYLTRANSFERASE"/>
    <property type="match status" value="1"/>
</dbReference>
<accession>A0ABY2DWZ1</accession>
<dbReference type="EMBL" id="SMNA01000019">
    <property type="protein sequence ID" value="TDE88291.1"/>
    <property type="molecule type" value="Genomic_DNA"/>
</dbReference>
<keyword evidence="22" id="KW-1185">Reference proteome</keyword>
<keyword evidence="8" id="KW-1003">Cell membrane</keyword>
<evidence type="ECO:0000256" key="9">
    <source>
        <dbReference type="ARBA" id="ARBA00022516"/>
    </source>
</evidence>
<feature type="transmembrane region" description="Helical" evidence="20">
    <location>
        <begin position="104"/>
        <end position="121"/>
    </location>
</feature>
<evidence type="ECO:0000256" key="20">
    <source>
        <dbReference type="SAM" id="Phobius"/>
    </source>
</evidence>
<name>A0ABY2DWZ1_9MICO</name>
<dbReference type="PROSITE" id="PS01315">
    <property type="entry name" value="CDS"/>
    <property type="match status" value="1"/>
</dbReference>
<feature type="transmembrane region" description="Helical" evidence="20">
    <location>
        <begin position="53"/>
        <end position="72"/>
    </location>
</feature>
<feature type="transmembrane region" description="Helical" evidence="20">
    <location>
        <begin position="295"/>
        <end position="313"/>
    </location>
</feature>
<evidence type="ECO:0000256" key="12">
    <source>
        <dbReference type="ARBA" id="ARBA00022695"/>
    </source>
</evidence>
<reference evidence="21 22" key="1">
    <citation type="submission" date="2019-03" db="EMBL/GenBank/DDBJ databases">
        <title>Genomic features of bacteria from cold environments.</title>
        <authorList>
            <person name="Shen L."/>
        </authorList>
    </citation>
    <scope>NUCLEOTIDE SEQUENCE [LARGE SCALE GENOMIC DNA]</scope>
    <source>
        <strain evidence="22">T3246-1</strain>
    </source>
</reference>
<evidence type="ECO:0000256" key="14">
    <source>
        <dbReference type="ARBA" id="ARBA00023098"/>
    </source>
</evidence>
<keyword evidence="14" id="KW-0443">Lipid metabolism</keyword>
<keyword evidence="17" id="KW-1208">Phospholipid metabolism</keyword>
<evidence type="ECO:0000256" key="5">
    <source>
        <dbReference type="ARBA" id="ARBA00010185"/>
    </source>
</evidence>
<keyword evidence="16" id="KW-0594">Phospholipid biosynthesis</keyword>
<comment type="pathway">
    <text evidence="4">Lipid metabolism.</text>
</comment>
<evidence type="ECO:0000256" key="1">
    <source>
        <dbReference type="ARBA" id="ARBA00001698"/>
    </source>
</evidence>
<feature type="transmembrane region" description="Helical" evidence="20">
    <location>
        <begin position="224"/>
        <end position="242"/>
    </location>
</feature>
<dbReference type="RefSeq" id="WP_133110174.1">
    <property type="nucleotide sequence ID" value="NZ_SMNA01000019.1"/>
</dbReference>
<dbReference type="GO" id="GO:0016779">
    <property type="term" value="F:nucleotidyltransferase activity"/>
    <property type="evidence" value="ECO:0007669"/>
    <property type="project" value="UniProtKB-KW"/>
</dbReference>
<comment type="pathway">
    <text evidence="3 18">Phospholipid metabolism; CDP-diacylglycerol biosynthesis; CDP-diacylglycerol from sn-glycerol 3-phosphate: step 3/3.</text>
</comment>
<feature type="transmembrane region" description="Helical" evidence="20">
    <location>
        <begin position="127"/>
        <end position="145"/>
    </location>
</feature>
<keyword evidence="12 18" id="KW-0548">Nucleotidyltransferase</keyword>
<evidence type="ECO:0000256" key="17">
    <source>
        <dbReference type="ARBA" id="ARBA00023264"/>
    </source>
</evidence>
<dbReference type="Proteomes" id="UP000504882">
    <property type="component" value="Unassembled WGS sequence"/>
</dbReference>
<keyword evidence="13 20" id="KW-1133">Transmembrane helix</keyword>